<evidence type="ECO:0000313" key="1">
    <source>
        <dbReference type="EMBL" id="VTP68896.1"/>
    </source>
</evidence>
<dbReference type="Gene3D" id="2.40.30.170">
    <property type="match status" value="1"/>
</dbReference>
<dbReference type="Proteomes" id="UP000310719">
    <property type="component" value="Chromosome"/>
</dbReference>
<gene>
    <name evidence="1" type="ORF">NCTC13032_03786</name>
</gene>
<protein>
    <submittedName>
        <fullName evidence="1">Multidrug efflux system protein EmrA</fullName>
    </submittedName>
</protein>
<evidence type="ECO:0000313" key="2">
    <source>
        <dbReference type="Proteomes" id="UP000310719"/>
    </source>
</evidence>
<accession>A0A4U9HY97</accession>
<dbReference type="GO" id="GO:0055085">
    <property type="term" value="P:transmembrane transport"/>
    <property type="evidence" value="ECO:0007669"/>
    <property type="project" value="InterPro"/>
</dbReference>
<organism evidence="1 2">
    <name type="scientific">Leclercia adecarboxylata</name>
    <dbReference type="NCBI Taxonomy" id="83655"/>
    <lineage>
        <taxon>Bacteria</taxon>
        <taxon>Pseudomonadati</taxon>
        <taxon>Pseudomonadota</taxon>
        <taxon>Gammaproteobacteria</taxon>
        <taxon>Enterobacterales</taxon>
        <taxon>Enterobacteriaceae</taxon>
        <taxon>Leclercia</taxon>
    </lineage>
</organism>
<proteinExistence type="predicted"/>
<reference evidence="1 2" key="1">
    <citation type="submission" date="2019-05" db="EMBL/GenBank/DDBJ databases">
        <authorList>
            <consortium name="Pathogen Informatics"/>
        </authorList>
    </citation>
    <scope>NUCLEOTIDE SEQUENCE [LARGE SCALE GENOMIC DNA]</scope>
    <source>
        <strain evidence="1 2">NCTC13032</strain>
    </source>
</reference>
<name>A0A4U9HY97_9ENTR</name>
<dbReference type="AlphaFoldDB" id="A0A4U9HY97"/>
<dbReference type="EMBL" id="LR590464">
    <property type="protein sequence ID" value="VTP68896.1"/>
    <property type="molecule type" value="Genomic_DNA"/>
</dbReference>
<sequence length="73" mass="7569">MKFTVDALNDKAYEGRVQSISPATGVEFSAITPDNATGNFVKIAQRIPVRIEVLGNAEEGGAAAPGDVGTGDY</sequence>